<dbReference type="PROSITE" id="PS00908">
    <property type="entry name" value="MR_MLE_1"/>
    <property type="match status" value="1"/>
</dbReference>
<evidence type="ECO:0000313" key="4">
    <source>
        <dbReference type="EMBL" id="OCB90552.1"/>
    </source>
</evidence>
<comment type="cofactor">
    <cofactor evidence="1">
        <name>Mg(2+)</name>
        <dbReference type="ChEBI" id="CHEBI:18420"/>
    </cofactor>
</comment>
<organism evidence="4 5">
    <name type="scientific">Sanghuangporus baumii</name>
    <name type="common">Phellinus baumii</name>
    <dbReference type="NCBI Taxonomy" id="108892"/>
    <lineage>
        <taxon>Eukaryota</taxon>
        <taxon>Fungi</taxon>
        <taxon>Dikarya</taxon>
        <taxon>Basidiomycota</taxon>
        <taxon>Agaricomycotina</taxon>
        <taxon>Agaricomycetes</taxon>
        <taxon>Hymenochaetales</taxon>
        <taxon>Hymenochaetaceae</taxon>
        <taxon>Sanghuangporus</taxon>
    </lineage>
</organism>
<dbReference type="InterPro" id="IPR018110">
    <property type="entry name" value="Mandel_Rmase/mucon_lact_enz_CS"/>
</dbReference>
<dbReference type="SFLD" id="SFLDG00179">
    <property type="entry name" value="mandelate_racemase"/>
    <property type="match status" value="1"/>
</dbReference>
<keyword evidence="2" id="KW-0456">Lyase</keyword>
<dbReference type="Proteomes" id="UP000757232">
    <property type="component" value="Unassembled WGS sequence"/>
</dbReference>
<protein>
    <submittedName>
        <fullName evidence="4">Enolase C-terminal domain-like protein</fullName>
    </submittedName>
</protein>
<accession>A0A9Q5I2L0</accession>
<dbReference type="Pfam" id="PF13378">
    <property type="entry name" value="MR_MLE_C"/>
    <property type="match status" value="1"/>
</dbReference>
<dbReference type="SUPFAM" id="SSF51604">
    <property type="entry name" value="Enolase C-terminal domain-like"/>
    <property type="match status" value="1"/>
</dbReference>
<evidence type="ECO:0000256" key="2">
    <source>
        <dbReference type="ARBA" id="ARBA00023239"/>
    </source>
</evidence>
<dbReference type="OrthoDB" id="2579025at2759"/>
<dbReference type="GO" id="GO:0009063">
    <property type="term" value="P:amino acid catabolic process"/>
    <property type="evidence" value="ECO:0007669"/>
    <property type="project" value="InterPro"/>
</dbReference>
<dbReference type="InterPro" id="IPR029065">
    <property type="entry name" value="Enolase_C-like"/>
</dbReference>
<comment type="caution">
    <text evidence="4">The sequence shown here is derived from an EMBL/GenBank/DDBJ whole genome shotgun (WGS) entry which is preliminary data.</text>
</comment>
<dbReference type="AlphaFoldDB" id="A0A9Q5I2L0"/>
<evidence type="ECO:0000256" key="1">
    <source>
        <dbReference type="ARBA" id="ARBA00001946"/>
    </source>
</evidence>
<dbReference type="InterPro" id="IPR029017">
    <property type="entry name" value="Enolase-like_N"/>
</dbReference>
<dbReference type="Gene3D" id="3.20.20.120">
    <property type="entry name" value="Enolase-like C-terminal domain"/>
    <property type="match status" value="1"/>
</dbReference>
<dbReference type="InterPro" id="IPR036849">
    <property type="entry name" value="Enolase-like_C_sf"/>
</dbReference>
<dbReference type="InterPro" id="IPR013342">
    <property type="entry name" value="Mandelate_racemase_C"/>
</dbReference>
<dbReference type="Pfam" id="PF02746">
    <property type="entry name" value="MR_MLE_N"/>
    <property type="match status" value="1"/>
</dbReference>
<dbReference type="SMART" id="SM00922">
    <property type="entry name" value="MR_MLE"/>
    <property type="match status" value="1"/>
</dbReference>
<gene>
    <name evidence="4" type="ORF">A7U60_g2230</name>
</gene>
<dbReference type="PANTHER" id="PTHR48080:SF2">
    <property type="entry name" value="D-GALACTONATE DEHYDRATASE"/>
    <property type="match status" value="1"/>
</dbReference>
<proteinExistence type="predicted"/>
<dbReference type="SUPFAM" id="SSF54826">
    <property type="entry name" value="Enolase N-terminal domain-like"/>
    <property type="match status" value="1"/>
</dbReference>
<dbReference type="PANTHER" id="PTHR48080">
    <property type="entry name" value="D-GALACTONATE DEHYDRATASE-RELATED"/>
    <property type="match status" value="1"/>
</dbReference>
<name>A0A9Q5I2L0_SANBA</name>
<dbReference type="InterPro" id="IPR013341">
    <property type="entry name" value="Mandelate_racemase_N_dom"/>
</dbReference>
<sequence length="417" mass="46278">MMGGNTSDRSQSIIKSIEVRPSRYSSILEYLVADDLSRSDSDIDVQSWGEGSLEGHTEAVEGVFQEFRDRFIGSNADNIEDIWQDGYRMGFYRGGPVLMSALSGLDIALWDIKGKKLGVPIWQLLGGKVRDRVRVYGWIGGDKPSDVIEGAKNRKAQGFTAVKMNATEPLAWLDSPSVLTRAVERVAEVKSLGLDVGIDFHGRLHKPMAKQLAKVLEPLHPLFIEEPLLPTQPEEMADLARMTSCPIAAGERLYTRHDYRPYLERRALDIAQPDVAHCGGISELRRLAALTETYDVALAPHCPLGPIALAACIQVGISSPNYVIQEMSWQIHYNQGADLFTYLKDSSVFDIKEGYIMALEGEIRLLTSVFGCLQPAGVGLGIEIDEERVVRTSKLYMGEKAWRNAAPRGPDNCLQEW</sequence>
<keyword evidence="5" id="KW-1185">Reference proteome</keyword>
<evidence type="ECO:0000313" key="5">
    <source>
        <dbReference type="Proteomes" id="UP000757232"/>
    </source>
</evidence>
<dbReference type="SFLD" id="SFLDS00001">
    <property type="entry name" value="Enolase"/>
    <property type="match status" value="1"/>
</dbReference>
<dbReference type="EMBL" id="LNZH02000126">
    <property type="protein sequence ID" value="OCB90552.1"/>
    <property type="molecule type" value="Genomic_DNA"/>
</dbReference>
<dbReference type="GO" id="GO:0016829">
    <property type="term" value="F:lyase activity"/>
    <property type="evidence" value="ECO:0007669"/>
    <property type="project" value="UniProtKB-KW"/>
</dbReference>
<dbReference type="NCBIfam" id="NF010624">
    <property type="entry name" value="PRK14017.1"/>
    <property type="match status" value="1"/>
</dbReference>
<feature type="domain" description="Mandelate racemase/muconate lactonizing enzyme C-terminal" evidence="3">
    <location>
        <begin position="144"/>
        <end position="246"/>
    </location>
</feature>
<dbReference type="PROSITE" id="PS00909">
    <property type="entry name" value="MR_MLE_2"/>
    <property type="match status" value="1"/>
</dbReference>
<dbReference type="InterPro" id="IPR034593">
    <property type="entry name" value="DgoD-like"/>
</dbReference>
<dbReference type="Gene3D" id="3.30.390.10">
    <property type="entry name" value="Enolase-like, N-terminal domain"/>
    <property type="match status" value="1"/>
</dbReference>
<reference evidence="4" key="1">
    <citation type="submission" date="2016-06" db="EMBL/GenBank/DDBJ databases">
        <title>Draft Genome sequence of the fungus Inonotus baumii.</title>
        <authorList>
            <person name="Zhu H."/>
            <person name="Lin W."/>
        </authorList>
    </citation>
    <scope>NUCLEOTIDE SEQUENCE</scope>
    <source>
        <strain evidence="4">821</strain>
    </source>
</reference>
<evidence type="ECO:0000259" key="3">
    <source>
        <dbReference type="SMART" id="SM00922"/>
    </source>
</evidence>